<dbReference type="GO" id="GO:0016491">
    <property type="term" value="F:oxidoreductase activity"/>
    <property type="evidence" value="ECO:0007669"/>
    <property type="project" value="TreeGrafter"/>
</dbReference>
<dbReference type="InterPro" id="IPR036291">
    <property type="entry name" value="NAD(P)-bd_dom_sf"/>
</dbReference>
<evidence type="ECO:0000259" key="2">
    <source>
        <dbReference type="Pfam" id="PF08240"/>
    </source>
</evidence>
<dbReference type="CDD" id="cd05188">
    <property type="entry name" value="MDR"/>
    <property type="match status" value="1"/>
</dbReference>
<dbReference type="SUPFAM" id="SSF50129">
    <property type="entry name" value="GroES-like"/>
    <property type="match status" value="1"/>
</dbReference>
<feature type="domain" description="Alcohol dehydrogenase-like N-terminal" evidence="2">
    <location>
        <begin position="63"/>
        <end position="149"/>
    </location>
</feature>
<reference evidence="3" key="1">
    <citation type="submission" date="2021-03" db="EMBL/GenBank/DDBJ databases">
        <authorList>
            <person name="Tagirdzhanova G."/>
        </authorList>
    </citation>
    <scope>NUCLEOTIDE SEQUENCE</scope>
</reference>
<evidence type="ECO:0008006" key="5">
    <source>
        <dbReference type="Google" id="ProtNLM"/>
    </source>
</evidence>
<evidence type="ECO:0000259" key="1">
    <source>
        <dbReference type="Pfam" id="PF00107"/>
    </source>
</evidence>
<dbReference type="Gene3D" id="3.40.50.720">
    <property type="entry name" value="NAD(P)-binding Rossmann-like Domain"/>
    <property type="match status" value="1"/>
</dbReference>
<protein>
    <recommendedName>
        <fullName evidence="5">Alcohol dehydrogenase-like C-terminal domain-containing protein</fullName>
    </recommendedName>
</protein>
<dbReference type="AlphaFoldDB" id="A0A8H3PHV5"/>
<evidence type="ECO:0000313" key="3">
    <source>
        <dbReference type="EMBL" id="CAF9940639.1"/>
    </source>
</evidence>
<gene>
    <name evidence="3" type="ORF">HETSPECPRED_002474</name>
</gene>
<dbReference type="Pfam" id="PF00107">
    <property type="entry name" value="ADH_zinc_N"/>
    <property type="match status" value="1"/>
</dbReference>
<dbReference type="EMBL" id="CAJPDS010000158">
    <property type="protein sequence ID" value="CAF9940639.1"/>
    <property type="molecule type" value="Genomic_DNA"/>
</dbReference>
<dbReference type="InterPro" id="IPR013149">
    <property type="entry name" value="ADH-like_C"/>
</dbReference>
<dbReference type="Gene3D" id="3.90.180.10">
    <property type="entry name" value="Medium-chain alcohol dehydrogenases, catalytic domain"/>
    <property type="match status" value="1"/>
</dbReference>
<dbReference type="PANTHER" id="PTHR43677:SF4">
    <property type="entry name" value="QUINONE OXIDOREDUCTASE-LIKE PROTEIN 2"/>
    <property type="match status" value="1"/>
</dbReference>
<evidence type="ECO:0000313" key="4">
    <source>
        <dbReference type="Proteomes" id="UP000664521"/>
    </source>
</evidence>
<dbReference type="OrthoDB" id="5407715at2759"/>
<comment type="caution">
    <text evidence="3">The sequence shown here is derived from an EMBL/GenBank/DDBJ whole genome shotgun (WGS) entry which is preliminary data.</text>
</comment>
<dbReference type="GO" id="GO:0005739">
    <property type="term" value="C:mitochondrion"/>
    <property type="evidence" value="ECO:0007669"/>
    <property type="project" value="TreeGrafter"/>
</dbReference>
<name>A0A8H3PHV5_9LECA</name>
<dbReference type="Proteomes" id="UP000664521">
    <property type="component" value="Unassembled WGS sequence"/>
</dbReference>
<dbReference type="InterPro" id="IPR011032">
    <property type="entry name" value="GroES-like_sf"/>
</dbReference>
<keyword evidence="4" id="KW-1185">Reference proteome</keyword>
<dbReference type="Pfam" id="PF08240">
    <property type="entry name" value="ADH_N"/>
    <property type="match status" value="1"/>
</dbReference>
<sequence length="377" mass="40675">MATTESLPQSHRALVLKSPDQPLVVEVRPLPQLTSGSAIVRNLNVPLVSYSRDVWSGKRGVPMITPMVPGGTCVARVAAVGPDATSLKPGQLVYVHNFIASRDNPDELVLFGFTSGFSPGTQSMVAKEWRDATLAEYSKVPLENCIPLDETRLLGSPEQGGLGYTVDELAYLGFPLVAYGGLRDIDLKPGETIVIAPATGQFGGAAVQMALAMGAATIIAMGRNTQALQRVESLDPTRIKTLQMIGDWEKELEALKAFGPIDAFFDISPREAKDSSHYKSCISALRRNGRASLMGGLGDMTIPGFAMVFGNLQLKGRWMWDREHIAGFMRLVNSGQLKLGPRGGNEITGKFGLEQWDAAFDNAAEKARLGQMTLMIP</sequence>
<feature type="domain" description="Alcohol dehydrogenase-like C-terminal" evidence="1">
    <location>
        <begin position="203"/>
        <end position="333"/>
    </location>
</feature>
<dbReference type="PANTHER" id="PTHR43677">
    <property type="entry name" value="SHORT-CHAIN DEHYDROGENASE/REDUCTASE"/>
    <property type="match status" value="1"/>
</dbReference>
<dbReference type="SUPFAM" id="SSF51735">
    <property type="entry name" value="NAD(P)-binding Rossmann-fold domains"/>
    <property type="match status" value="1"/>
</dbReference>
<proteinExistence type="predicted"/>
<organism evidence="3 4">
    <name type="scientific">Heterodermia speciosa</name>
    <dbReference type="NCBI Taxonomy" id="116794"/>
    <lineage>
        <taxon>Eukaryota</taxon>
        <taxon>Fungi</taxon>
        <taxon>Dikarya</taxon>
        <taxon>Ascomycota</taxon>
        <taxon>Pezizomycotina</taxon>
        <taxon>Lecanoromycetes</taxon>
        <taxon>OSLEUM clade</taxon>
        <taxon>Lecanoromycetidae</taxon>
        <taxon>Caliciales</taxon>
        <taxon>Physciaceae</taxon>
        <taxon>Heterodermia</taxon>
    </lineage>
</organism>
<accession>A0A8H3PHV5</accession>
<dbReference type="InterPro" id="IPR013154">
    <property type="entry name" value="ADH-like_N"/>
</dbReference>
<dbReference type="InterPro" id="IPR051397">
    <property type="entry name" value="Zn-ADH-like_protein"/>
</dbReference>